<dbReference type="Pfam" id="PF09633">
    <property type="entry name" value="DUF2023"/>
    <property type="match status" value="1"/>
</dbReference>
<dbReference type="Proteomes" id="UP001597314">
    <property type="component" value="Unassembled WGS sequence"/>
</dbReference>
<dbReference type="InterPro" id="IPR036780">
    <property type="entry name" value="PG1857-like_sf"/>
</dbReference>
<feature type="domain" description="DUF2023" evidence="1">
    <location>
        <begin position="13"/>
        <end position="112"/>
    </location>
</feature>
<dbReference type="EMBL" id="JBHUIW010000013">
    <property type="protein sequence ID" value="MFD2182955.1"/>
    <property type="molecule type" value="Genomic_DNA"/>
</dbReference>
<proteinExistence type="predicted"/>
<name>A0ABW5ALD1_9BRAD</name>
<dbReference type="Gene3D" id="3.30.2190.10">
    <property type="entry name" value="PG1857-like"/>
    <property type="match status" value="1"/>
</dbReference>
<keyword evidence="3" id="KW-1185">Reference proteome</keyword>
<evidence type="ECO:0000259" key="1">
    <source>
        <dbReference type="Pfam" id="PF09633"/>
    </source>
</evidence>
<evidence type="ECO:0000313" key="2">
    <source>
        <dbReference type="EMBL" id="MFD2182955.1"/>
    </source>
</evidence>
<evidence type="ECO:0000313" key="3">
    <source>
        <dbReference type="Proteomes" id="UP001597314"/>
    </source>
</evidence>
<dbReference type="RefSeq" id="WP_378478127.1">
    <property type="nucleotide sequence ID" value="NZ_JBHUIW010000013.1"/>
</dbReference>
<organism evidence="2 3">
    <name type="scientific">Rhodoplanes azumiensis</name>
    <dbReference type="NCBI Taxonomy" id="1897628"/>
    <lineage>
        <taxon>Bacteria</taxon>
        <taxon>Pseudomonadati</taxon>
        <taxon>Pseudomonadota</taxon>
        <taxon>Alphaproteobacteria</taxon>
        <taxon>Hyphomicrobiales</taxon>
        <taxon>Nitrobacteraceae</taxon>
        <taxon>Rhodoplanes</taxon>
    </lineage>
</organism>
<dbReference type="InterPro" id="IPR018594">
    <property type="entry name" value="DUF2023"/>
</dbReference>
<reference evidence="3" key="1">
    <citation type="journal article" date="2019" name="Int. J. Syst. Evol. Microbiol.">
        <title>The Global Catalogue of Microorganisms (GCM) 10K type strain sequencing project: providing services to taxonomists for standard genome sequencing and annotation.</title>
        <authorList>
            <consortium name="The Broad Institute Genomics Platform"/>
            <consortium name="The Broad Institute Genome Sequencing Center for Infectious Disease"/>
            <person name="Wu L."/>
            <person name="Ma J."/>
        </authorList>
    </citation>
    <scope>NUCLEOTIDE SEQUENCE [LARGE SCALE GENOMIC DNA]</scope>
    <source>
        <strain evidence="3">CGMCC 1.6774</strain>
    </source>
</reference>
<dbReference type="SUPFAM" id="SSF160448">
    <property type="entry name" value="PG1857-like"/>
    <property type="match status" value="1"/>
</dbReference>
<sequence length="147" mass="15507">MDQPASLNATLGIFRHHLYELSKGVRPLVLMTVNAEAVTPIVERLVASGVAHHVHAACRSRFNVVFGRPAAVTAVQRFMSGPLCDLSAEHDFMLGILLGYDAEQQCLRYVARAGAADRTGAPAGEAATGTAADTAQALAEAARAVMH</sequence>
<comment type="caution">
    <text evidence="2">The sequence shown here is derived from an EMBL/GenBank/DDBJ whole genome shotgun (WGS) entry which is preliminary data.</text>
</comment>
<accession>A0ABW5ALD1</accession>
<gene>
    <name evidence="2" type="ORF">ACFSOX_12395</name>
</gene>
<protein>
    <submittedName>
        <fullName evidence="2">DUF2023 family protein</fullName>
    </submittedName>
</protein>